<name>A0A841L782_9SPHN</name>
<keyword evidence="3" id="KW-1185">Reference proteome</keyword>
<organism evidence="2 3">
    <name type="scientific">Polymorphobacter multimanifer</name>
    <dbReference type="NCBI Taxonomy" id="1070431"/>
    <lineage>
        <taxon>Bacteria</taxon>
        <taxon>Pseudomonadati</taxon>
        <taxon>Pseudomonadota</taxon>
        <taxon>Alphaproteobacteria</taxon>
        <taxon>Sphingomonadales</taxon>
        <taxon>Sphingosinicellaceae</taxon>
        <taxon>Polymorphobacter</taxon>
    </lineage>
</organism>
<dbReference type="Pfam" id="PF04965">
    <property type="entry name" value="GPW_gp25"/>
    <property type="match status" value="1"/>
</dbReference>
<feature type="domain" description="IraD/Gp25-like" evidence="1">
    <location>
        <begin position="39"/>
        <end position="127"/>
    </location>
</feature>
<dbReference type="EMBL" id="JACIIV010000015">
    <property type="protein sequence ID" value="MBB6228076.1"/>
    <property type="molecule type" value="Genomic_DNA"/>
</dbReference>
<gene>
    <name evidence="2" type="ORF">FHS79_002261</name>
</gene>
<proteinExistence type="predicted"/>
<dbReference type="RefSeq" id="WP_184199753.1">
    <property type="nucleotide sequence ID" value="NZ_JACIIV010000015.1"/>
</dbReference>
<dbReference type="InterPro" id="IPR007048">
    <property type="entry name" value="IraD/Gp25-like"/>
</dbReference>
<dbReference type="Proteomes" id="UP000538147">
    <property type="component" value="Unassembled WGS sequence"/>
</dbReference>
<dbReference type="SUPFAM" id="SSF160719">
    <property type="entry name" value="gpW/gp25-like"/>
    <property type="match status" value="1"/>
</dbReference>
<accession>A0A841L782</accession>
<dbReference type="Gene3D" id="3.10.450.40">
    <property type="match status" value="1"/>
</dbReference>
<evidence type="ECO:0000313" key="3">
    <source>
        <dbReference type="Proteomes" id="UP000538147"/>
    </source>
</evidence>
<evidence type="ECO:0000259" key="1">
    <source>
        <dbReference type="Pfam" id="PF04965"/>
    </source>
</evidence>
<dbReference type="AlphaFoldDB" id="A0A841L782"/>
<evidence type="ECO:0000313" key="2">
    <source>
        <dbReference type="EMBL" id="MBB6228076.1"/>
    </source>
</evidence>
<reference evidence="2 3" key="1">
    <citation type="submission" date="2020-08" db="EMBL/GenBank/DDBJ databases">
        <title>Genomic Encyclopedia of Type Strains, Phase IV (KMG-IV): sequencing the most valuable type-strain genomes for metagenomic binning, comparative biology and taxonomic classification.</title>
        <authorList>
            <person name="Goeker M."/>
        </authorList>
    </citation>
    <scope>NUCLEOTIDE SEQUENCE [LARGE SCALE GENOMIC DNA]</scope>
    <source>
        <strain evidence="2 3">DSM 102189</strain>
    </source>
</reference>
<protein>
    <recommendedName>
        <fullName evidence="1">IraD/Gp25-like domain-containing protein</fullName>
    </recommendedName>
</protein>
<comment type="caution">
    <text evidence="2">The sequence shown here is derived from an EMBL/GenBank/DDBJ whole genome shotgun (WGS) entry which is preliminary data.</text>
</comment>
<sequence length="144" mass="15336">MVAVRAIRFEGAGNQQIRPDAGAGPLLTPGRRLAFVAGPEAIRQSILLLLTTAPGERVMRPDYGCPLHRLLFSPNDATTAGLAIHYVRQAIARFEPRVEIVRLDAEADPLDVGGLLVTLDYRIRATGETARLDLAIALDGGGGA</sequence>